<dbReference type="InterPro" id="IPR009000">
    <property type="entry name" value="Transl_B-barrel_sf"/>
</dbReference>
<dbReference type="Proteomes" id="UP000034543">
    <property type="component" value="Unassembled WGS sequence"/>
</dbReference>
<evidence type="ECO:0000256" key="4">
    <source>
        <dbReference type="ARBA" id="ARBA00022741"/>
    </source>
</evidence>
<dbReference type="Pfam" id="PF11987">
    <property type="entry name" value="IF-2"/>
    <property type="match status" value="1"/>
</dbReference>
<dbReference type="PROSITE" id="PS51722">
    <property type="entry name" value="G_TR_2"/>
    <property type="match status" value="1"/>
</dbReference>
<dbReference type="InterPro" id="IPR015760">
    <property type="entry name" value="TIF_IF2"/>
</dbReference>
<dbReference type="FunFam" id="3.40.50.10050:FF:000001">
    <property type="entry name" value="Translation initiation factor IF-2"/>
    <property type="match status" value="1"/>
</dbReference>
<comment type="caution">
    <text evidence="8">The sequence shown here is derived from an EMBL/GenBank/DDBJ whole genome shotgun (WGS) entry which is preliminary data.</text>
</comment>
<proteinExistence type="inferred from homology"/>
<name>A0A0G1EN31_9BACT</name>
<dbReference type="NCBIfam" id="TIGR00231">
    <property type="entry name" value="small_GTP"/>
    <property type="match status" value="1"/>
</dbReference>
<dbReference type="Pfam" id="PF00009">
    <property type="entry name" value="GTP_EFTU"/>
    <property type="match status" value="1"/>
</dbReference>
<dbReference type="FunFam" id="3.40.50.300:FF:000019">
    <property type="entry name" value="Translation initiation factor IF-2"/>
    <property type="match status" value="1"/>
</dbReference>
<dbReference type="Gene3D" id="3.40.50.10050">
    <property type="entry name" value="Translation initiation factor IF- 2, domain 3"/>
    <property type="match status" value="1"/>
</dbReference>
<dbReference type="GO" id="GO:0005737">
    <property type="term" value="C:cytoplasm"/>
    <property type="evidence" value="ECO:0007669"/>
    <property type="project" value="TreeGrafter"/>
</dbReference>
<dbReference type="InterPro" id="IPR053905">
    <property type="entry name" value="EF-G-like_DII"/>
</dbReference>
<keyword evidence="5" id="KW-0648">Protein biosynthesis</keyword>
<evidence type="ECO:0000256" key="6">
    <source>
        <dbReference type="ARBA" id="ARBA00023134"/>
    </source>
</evidence>
<dbReference type="InterPro" id="IPR000795">
    <property type="entry name" value="T_Tr_GTP-bd_dom"/>
</dbReference>
<evidence type="ECO:0000256" key="3">
    <source>
        <dbReference type="ARBA" id="ARBA00022540"/>
    </source>
</evidence>
<dbReference type="InterPro" id="IPR023115">
    <property type="entry name" value="TIF_IF2_dom3"/>
</dbReference>
<evidence type="ECO:0000256" key="1">
    <source>
        <dbReference type="ARBA" id="ARBA00007733"/>
    </source>
</evidence>
<dbReference type="SUPFAM" id="SSF52540">
    <property type="entry name" value="P-loop containing nucleoside triphosphate hydrolases"/>
    <property type="match status" value="1"/>
</dbReference>
<comment type="similarity">
    <text evidence="1">Belongs to the TRAFAC class translation factor GTPase superfamily. Classic translation factor GTPase family. IF-2 subfamily.</text>
</comment>
<keyword evidence="6" id="KW-0342">GTP-binding</keyword>
<dbReference type="SUPFAM" id="SSF52156">
    <property type="entry name" value="Initiation factor IF2/eIF5b, domain 3"/>
    <property type="match status" value="1"/>
</dbReference>
<evidence type="ECO:0000256" key="5">
    <source>
        <dbReference type="ARBA" id="ARBA00022917"/>
    </source>
</evidence>
<dbReference type="STRING" id="1618436.UV59_C0019G0021"/>
<dbReference type="InterPro" id="IPR005225">
    <property type="entry name" value="Small_GTP-bd"/>
</dbReference>
<accession>A0A0G1EN31</accession>
<evidence type="ECO:0000259" key="7">
    <source>
        <dbReference type="PROSITE" id="PS51722"/>
    </source>
</evidence>
<evidence type="ECO:0000313" key="8">
    <source>
        <dbReference type="EMBL" id="KKS84446.1"/>
    </source>
</evidence>
<dbReference type="Gene3D" id="3.40.50.300">
    <property type="entry name" value="P-loop containing nucleotide triphosphate hydrolases"/>
    <property type="match status" value="1"/>
</dbReference>
<dbReference type="AlphaFoldDB" id="A0A0G1EN31"/>
<reference evidence="8 9" key="1">
    <citation type="journal article" date="2015" name="Nature">
        <title>rRNA introns, odd ribosomes, and small enigmatic genomes across a large radiation of phyla.</title>
        <authorList>
            <person name="Brown C.T."/>
            <person name="Hug L.A."/>
            <person name="Thomas B.C."/>
            <person name="Sharon I."/>
            <person name="Castelle C.J."/>
            <person name="Singh A."/>
            <person name="Wilkins M.J."/>
            <person name="Williams K.H."/>
            <person name="Banfield J.F."/>
        </authorList>
    </citation>
    <scope>NUCLEOTIDE SEQUENCE [LARGE SCALE GENOMIC DNA]</scope>
</reference>
<dbReference type="Gene3D" id="2.40.30.10">
    <property type="entry name" value="Translation factors"/>
    <property type="match status" value="2"/>
</dbReference>
<dbReference type="GO" id="GO:0003743">
    <property type="term" value="F:translation initiation factor activity"/>
    <property type="evidence" value="ECO:0007669"/>
    <property type="project" value="UniProtKB-KW"/>
</dbReference>
<dbReference type="SUPFAM" id="SSF50447">
    <property type="entry name" value="Translation proteins"/>
    <property type="match status" value="2"/>
</dbReference>
<gene>
    <name evidence="8" type="ORF">UV59_C0019G0021</name>
</gene>
<dbReference type="InterPro" id="IPR027417">
    <property type="entry name" value="P-loop_NTPase"/>
</dbReference>
<dbReference type="PATRIC" id="fig|1618436.3.peg.969"/>
<dbReference type="CDD" id="cd01887">
    <property type="entry name" value="IF2_eIF5B"/>
    <property type="match status" value="1"/>
</dbReference>
<dbReference type="InterPro" id="IPR036925">
    <property type="entry name" value="TIF_IF2_dom3_sf"/>
</dbReference>
<dbReference type="FunFam" id="2.40.30.10:FF:000008">
    <property type="entry name" value="Translation initiation factor IF-2"/>
    <property type="match status" value="1"/>
</dbReference>
<protein>
    <recommendedName>
        <fullName evidence="2">Translation initiation factor IF-2</fullName>
    </recommendedName>
</protein>
<feature type="domain" description="Tr-type G" evidence="7">
    <location>
        <begin position="12"/>
        <end position="178"/>
    </location>
</feature>
<dbReference type="PANTHER" id="PTHR43381:SF4">
    <property type="entry name" value="EUKARYOTIC TRANSLATION INITIATION FACTOR 5B"/>
    <property type="match status" value="1"/>
</dbReference>
<dbReference type="Pfam" id="PF22042">
    <property type="entry name" value="EF-G_D2"/>
    <property type="match status" value="1"/>
</dbReference>
<dbReference type="GO" id="GO:0003924">
    <property type="term" value="F:GTPase activity"/>
    <property type="evidence" value="ECO:0007669"/>
    <property type="project" value="InterPro"/>
</dbReference>
<evidence type="ECO:0000313" key="9">
    <source>
        <dbReference type="Proteomes" id="UP000034543"/>
    </source>
</evidence>
<dbReference type="GO" id="GO:0005525">
    <property type="term" value="F:GTP binding"/>
    <property type="evidence" value="ECO:0007669"/>
    <property type="project" value="UniProtKB-KW"/>
</dbReference>
<organism evidence="8 9">
    <name type="scientific">Candidatus Gottesmanbacteria bacterium GW2011_GWA1_43_11</name>
    <dbReference type="NCBI Taxonomy" id="1618436"/>
    <lineage>
        <taxon>Bacteria</taxon>
        <taxon>Candidatus Gottesmaniibacteriota</taxon>
    </lineage>
</organism>
<dbReference type="EMBL" id="LCFB01000019">
    <property type="protein sequence ID" value="KKS84446.1"/>
    <property type="molecule type" value="Genomic_DNA"/>
</dbReference>
<sequence length="486" mass="52781">MKNEHKTSVLSSRPPVVAVLGHVDHGKTSLLDTIRKTHLVDREAGGITQHIGAYQIDFLLQKITFIDTPGHEAFAKMRSRGVQAADIGILVVAATEGVKPQTIESIKHLKAAGIPFLVALNKIDLPEANAEKVISELARAEVLVEKFGGDVVVLPVSAKTGVGIDKLLDTILLIAGLKGITADPNAPLEAIVIEAKMDKRRGPLATLIVKNGTLKRGQTIYTETTEAKVRALYNDLGREVEVAPPGFPVEVMGWKALPVIGSLVTAITSETAAVVNPRFAPRPFVLPPLDEQKKPRIILKVDVAGSLEAIKENLGEVAELVSAGNGDITDSDVLLAKSARAIIIGFNVKIASSVRLLAETENVRFKLYTIIYDLLDEIREVAELINKPEAQEEILGEAVILVEFPMDNERIAGCKIESGRIAKGDLLRLTRGDTKIGETKIKSLRQSKKDVVKTEVGSECGIVFEKKLDFRVNDRIIAFKRKELLV</sequence>
<keyword evidence="3 8" id="KW-0396">Initiation factor</keyword>
<evidence type="ECO:0000256" key="2">
    <source>
        <dbReference type="ARBA" id="ARBA00020675"/>
    </source>
</evidence>
<dbReference type="PANTHER" id="PTHR43381">
    <property type="entry name" value="TRANSLATION INITIATION FACTOR IF-2-RELATED"/>
    <property type="match status" value="1"/>
</dbReference>
<keyword evidence="4" id="KW-0547">Nucleotide-binding</keyword>